<comment type="caution">
    <text evidence="1">The sequence shown here is derived from an EMBL/GenBank/DDBJ whole genome shotgun (WGS) entry which is preliminary data.</text>
</comment>
<keyword evidence="2" id="KW-1185">Reference proteome</keyword>
<dbReference type="EMBL" id="CAJVQB010001093">
    <property type="protein sequence ID" value="CAG8520534.1"/>
    <property type="molecule type" value="Genomic_DNA"/>
</dbReference>
<dbReference type="Gene3D" id="2.40.70.10">
    <property type="entry name" value="Acid Proteases"/>
    <property type="match status" value="1"/>
</dbReference>
<evidence type="ECO:0000313" key="2">
    <source>
        <dbReference type="Proteomes" id="UP000789901"/>
    </source>
</evidence>
<accession>A0ABM8W463</accession>
<reference evidence="1 2" key="1">
    <citation type="submission" date="2021-06" db="EMBL/GenBank/DDBJ databases">
        <authorList>
            <person name="Kallberg Y."/>
            <person name="Tangrot J."/>
            <person name="Rosling A."/>
        </authorList>
    </citation>
    <scope>NUCLEOTIDE SEQUENCE [LARGE SCALE GENOMIC DNA]</scope>
    <source>
        <strain evidence="1 2">120-4 pot B 10/14</strain>
    </source>
</reference>
<dbReference type="Proteomes" id="UP000789901">
    <property type="component" value="Unassembled WGS sequence"/>
</dbReference>
<evidence type="ECO:0000313" key="1">
    <source>
        <dbReference type="EMBL" id="CAG8520534.1"/>
    </source>
</evidence>
<dbReference type="InterPro" id="IPR021109">
    <property type="entry name" value="Peptidase_aspartic_dom_sf"/>
</dbReference>
<organism evidence="1 2">
    <name type="scientific">Gigaspora margarita</name>
    <dbReference type="NCBI Taxonomy" id="4874"/>
    <lineage>
        <taxon>Eukaryota</taxon>
        <taxon>Fungi</taxon>
        <taxon>Fungi incertae sedis</taxon>
        <taxon>Mucoromycota</taxon>
        <taxon>Glomeromycotina</taxon>
        <taxon>Glomeromycetes</taxon>
        <taxon>Diversisporales</taxon>
        <taxon>Gigasporaceae</taxon>
        <taxon>Gigaspora</taxon>
    </lineage>
</organism>
<protein>
    <submittedName>
        <fullName evidence="1">3419_t:CDS:1</fullName>
    </submittedName>
</protein>
<proteinExistence type="predicted"/>
<name>A0ABM8W463_GIGMA</name>
<sequence>MLQLSKRFIYAPQSIIQYPQPTQPIFQPQQINTIQNPSQPVIQPQQNPPPLPPGHEYHLDEFHTNNFLDELARQAGYEIRYSTSLSKLPPGSKKIRPKSEKAKALQEMIEYAKFGINIENNRPDNPMEIDLAIINLAKKLGGGSVPVNATRTVRKKKPVVKKRVIKKVVKPKRKRVNLVTYEEPTEENPNNEDKEIIEEIICKKIIQDELKNILSKFKALLPLSSSNILEVKKSNAPTDNELISNDDIVLDKPMDINLVCHPANDITTAECRINNIIIDKAVLDGVLKSTMMSRKLARRIRLKIDTSNQIFLEGVSTDSKSYGMCYNIPITFTNKSLPRNTDFTLECNIIVTDYNKYALIIGTDWLDLASSSIIY</sequence>
<gene>
    <name evidence="1" type="ORF">GMARGA_LOCUS3131</name>
</gene>